<name>A0AAP2W5R8_9EURY</name>
<evidence type="ECO:0000313" key="1">
    <source>
        <dbReference type="EMBL" id="MCD1294598.1"/>
    </source>
</evidence>
<proteinExistence type="predicted"/>
<keyword evidence="2" id="KW-1185">Reference proteome</keyword>
<evidence type="ECO:0000313" key="2">
    <source>
        <dbReference type="Proteomes" id="UP001320159"/>
    </source>
</evidence>
<reference evidence="1 2" key="1">
    <citation type="submission" date="2017-11" db="EMBL/GenBank/DDBJ databases">
        <title>Isolation and Characterization of Family Methanocellaceae Species from Potential Methane Hydrate Area Offshore Southwestern Taiwan.</title>
        <authorList>
            <person name="Zhang W.-L."/>
            <person name="Chen W.-C."/>
            <person name="Lai M.-C."/>
            <person name="Chen S.-C."/>
        </authorList>
    </citation>
    <scope>NUCLEOTIDE SEQUENCE [LARGE SCALE GENOMIC DNA]</scope>
    <source>
        <strain evidence="1 2">CWC-04</strain>
    </source>
</reference>
<dbReference type="AlphaFoldDB" id="A0AAP2W5R8"/>
<protein>
    <recommendedName>
        <fullName evidence="3">DUF460 domain-containing protein</fullName>
    </recommendedName>
</protein>
<dbReference type="Proteomes" id="UP001320159">
    <property type="component" value="Unassembled WGS sequence"/>
</dbReference>
<accession>A0AAP2W5R8</accession>
<comment type="caution">
    <text evidence="1">The sequence shown here is derived from an EMBL/GenBank/DDBJ whole genome shotgun (WGS) entry which is preliminary data.</text>
</comment>
<dbReference type="EMBL" id="PGCK01000004">
    <property type="protein sequence ID" value="MCD1294598.1"/>
    <property type="molecule type" value="Genomic_DNA"/>
</dbReference>
<gene>
    <name evidence="1" type="ORF">CUJ83_06225</name>
</gene>
<evidence type="ECO:0008006" key="3">
    <source>
        <dbReference type="Google" id="ProtNLM"/>
    </source>
</evidence>
<sequence>MITSDFTVYEQVVFELKSRRVPFITLRMDEPVPSNVKVVITTTAEAKEIMWDGEHLIVYDEAHATVDRAINALTGTIHAASLVVGIDPGRRPGIAVLSGDIVIAVHQVGVTEVEPLLKKIAHDYSARVSLVRIGHGARLITTQIINSLLQSGFKVELVDESGTTPYIGKNIHTSTVRDLIAAINIARIKGVPVGKMEVEPSKGEIRVIQESSRSMSEGRATIPRYLARQVARGELTIDEAIAIHKGELKLSD</sequence>
<organism evidence="1 2">
    <name type="scientific">Methanooceanicella nereidis</name>
    <dbReference type="NCBI Taxonomy" id="2052831"/>
    <lineage>
        <taxon>Archaea</taxon>
        <taxon>Methanobacteriati</taxon>
        <taxon>Methanobacteriota</taxon>
        <taxon>Stenosarchaea group</taxon>
        <taxon>Methanomicrobia</taxon>
        <taxon>Methanocellales</taxon>
        <taxon>Methanocellaceae</taxon>
        <taxon>Methanooceanicella</taxon>
    </lineage>
</organism>